<keyword evidence="2" id="KW-0732">Signal</keyword>
<dbReference type="EMBL" id="VAUP01000004">
    <property type="protein sequence ID" value="TLX44768.1"/>
    <property type="molecule type" value="Genomic_DNA"/>
</dbReference>
<dbReference type="AlphaFoldDB" id="A0A6C1KKB7"/>
<dbReference type="GeneID" id="95772152"/>
<evidence type="ECO:0000259" key="3">
    <source>
        <dbReference type="Pfam" id="PF00080"/>
    </source>
</evidence>
<gene>
    <name evidence="4" type="ORF">FBQ73_01590</name>
</gene>
<dbReference type="Gene3D" id="2.60.40.200">
    <property type="entry name" value="Superoxide dismutase, copper/zinc binding domain"/>
    <property type="match status" value="1"/>
</dbReference>
<feature type="domain" description="Superoxide dismutase copper/zinc binding" evidence="3">
    <location>
        <begin position="53"/>
        <end position="183"/>
    </location>
</feature>
<dbReference type="InterPro" id="IPR001424">
    <property type="entry name" value="SOD_Cu_Zn_dom"/>
</dbReference>
<reference evidence="4 5" key="1">
    <citation type="submission" date="2019-05" db="EMBL/GenBank/DDBJ databases">
        <authorList>
            <person name="Zhou X."/>
        </authorList>
    </citation>
    <scope>NUCLEOTIDE SEQUENCE [LARGE SCALE GENOMIC DNA]</scope>
    <source>
        <strain evidence="4 5">DSM 432</strain>
    </source>
</reference>
<feature type="chain" id="PRO_5025367273" evidence="2">
    <location>
        <begin position="23"/>
        <end position="186"/>
    </location>
</feature>
<evidence type="ECO:0000313" key="5">
    <source>
        <dbReference type="Proteomes" id="UP000305131"/>
    </source>
</evidence>
<dbReference type="Proteomes" id="UP000305131">
    <property type="component" value="Unassembled WGS sequence"/>
</dbReference>
<dbReference type="RefSeq" id="WP_138397769.1">
    <property type="nucleotide sequence ID" value="NZ_JBAFVI010000009.1"/>
</dbReference>
<feature type="signal peptide" evidence="2">
    <location>
        <begin position="1"/>
        <end position="22"/>
    </location>
</feature>
<protein>
    <submittedName>
        <fullName evidence="4">Superoxide dismutase family protein</fullName>
    </submittedName>
</protein>
<organism evidence="4 5">
    <name type="scientific">Xanthobacter autotrophicus</name>
    <dbReference type="NCBI Taxonomy" id="280"/>
    <lineage>
        <taxon>Bacteria</taxon>
        <taxon>Pseudomonadati</taxon>
        <taxon>Pseudomonadota</taxon>
        <taxon>Alphaproteobacteria</taxon>
        <taxon>Hyphomicrobiales</taxon>
        <taxon>Xanthobacteraceae</taxon>
        <taxon>Xanthobacter</taxon>
    </lineage>
</organism>
<dbReference type="SUPFAM" id="SSF49329">
    <property type="entry name" value="Cu,Zn superoxide dismutase-like"/>
    <property type="match status" value="1"/>
</dbReference>
<evidence type="ECO:0000256" key="2">
    <source>
        <dbReference type="SAM" id="SignalP"/>
    </source>
</evidence>
<name>A0A6C1KKB7_XANAU</name>
<dbReference type="InterPro" id="IPR024134">
    <property type="entry name" value="SOD_Cu/Zn_/chaperone"/>
</dbReference>
<dbReference type="InterPro" id="IPR036423">
    <property type="entry name" value="SOD-like_Cu/Zn_dom_sf"/>
</dbReference>
<evidence type="ECO:0000256" key="1">
    <source>
        <dbReference type="ARBA" id="ARBA00010457"/>
    </source>
</evidence>
<accession>A0A6C1KKB7</accession>
<dbReference type="PANTHER" id="PTHR10003">
    <property type="entry name" value="SUPEROXIDE DISMUTASE CU-ZN -RELATED"/>
    <property type="match status" value="1"/>
</dbReference>
<dbReference type="OrthoDB" id="5431326at2"/>
<evidence type="ECO:0000313" key="4">
    <source>
        <dbReference type="EMBL" id="TLX44768.1"/>
    </source>
</evidence>
<dbReference type="GO" id="GO:0006801">
    <property type="term" value="P:superoxide metabolic process"/>
    <property type="evidence" value="ECO:0007669"/>
    <property type="project" value="InterPro"/>
</dbReference>
<dbReference type="Pfam" id="PF00080">
    <property type="entry name" value="Sod_Cu"/>
    <property type="match status" value="1"/>
</dbReference>
<proteinExistence type="inferred from homology"/>
<dbReference type="GO" id="GO:0005507">
    <property type="term" value="F:copper ion binding"/>
    <property type="evidence" value="ECO:0007669"/>
    <property type="project" value="InterPro"/>
</dbReference>
<sequence>MCSKYWLLAASILIAGAPVALAQTPAPAPVPAASPAPTVVKAELVGNNGKPIGTATATGTDRVTIVRLVLQPGAIPPGWHGIHFHAVADCSDTEKFLASKAHVNHGGKAHGLLNPNGPDEGDLPNIFAVADGSVSAEVTSPVGLTGANGLLSATGFALVVHAAPDDHTTQPIGGAGARIACAAFKP</sequence>
<comment type="caution">
    <text evidence="4">The sequence shown here is derived from an EMBL/GenBank/DDBJ whole genome shotgun (WGS) entry which is preliminary data.</text>
</comment>
<comment type="similarity">
    <text evidence="1">Belongs to the Cu-Zn superoxide dismutase family.</text>
</comment>